<reference evidence="2" key="1">
    <citation type="journal article" date="2020" name="Nature">
        <title>Giant virus diversity and host interactions through global metagenomics.</title>
        <authorList>
            <person name="Schulz F."/>
            <person name="Roux S."/>
            <person name="Paez-Espino D."/>
            <person name="Jungbluth S."/>
            <person name="Walsh D.A."/>
            <person name="Denef V.J."/>
            <person name="McMahon K.D."/>
            <person name="Konstantinidis K.T."/>
            <person name="Eloe-Fadrosh E.A."/>
            <person name="Kyrpides N.C."/>
            <person name="Woyke T."/>
        </authorList>
    </citation>
    <scope>NUCLEOTIDE SEQUENCE</scope>
    <source>
        <strain evidence="2">GVMAG-M-3300010157-4</strain>
    </source>
</reference>
<feature type="region of interest" description="Disordered" evidence="1">
    <location>
        <begin position="340"/>
        <end position="385"/>
    </location>
</feature>
<name>A0A6C0B7K1_9ZZZZ</name>
<accession>A0A6C0B7K1</accession>
<sequence>MDYSHIMHRFPAFELSYETFAHKKVPPIYDIAMAIPAGKKHLIWFTYDNDIDIAILLDLNKSNQIVGSRRVNVPALTTESYYGTLLYGTIIQDGELPVFVIEDLCHYRGRNVRHLLFGEKLTYLQKLFEKDLPDQCAHDGLILSLPYMRVSRDAALDSLPFYESMTKPAKYVSHHIQFRSSGKVAPYLNHIYKKPQPVVELSTQILVPRTDVNYRLPAYSRAAVFRVVADVRDDVYHMFAHGGQDTTVYVNVLYIGTRQQSKYMNSLFRNIKENINIDYGEESDDEETFQDMRLDKYVDLAREHNVECVFNRKFRMWEPTKKVETRHCIHIAELVSHENHNRPTYTRDPMRDSSSQNATHPRDSFSHKPAYPPNKQSNYNRYNKK</sequence>
<organism evidence="2">
    <name type="scientific">viral metagenome</name>
    <dbReference type="NCBI Taxonomy" id="1070528"/>
    <lineage>
        <taxon>unclassified sequences</taxon>
        <taxon>metagenomes</taxon>
        <taxon>organismal metagenomes</taxon>
    </lineage>
</organism>
<feature type="compositionally biased region" description="Polar residues" evidence="1">
    <location>
        <begin position="374"/>
        <end position="385"/>
    </location>
</feature>
<dbReference type="AlphaFoldDB" id="A0A6C0B7K1"/>
<dbReference type="EMBL" id="MN739085">
    <property type="protein sequence ID" value="QHS87671.1"/>
    <property type="molecule type" value="Genomic_DNA"/>
</dbReference>
<evidence type="ECO:0000256" key="1">
    <source>
        <dbReference type="SAM" id="MobiDB-lite"/>
    </source>
</evidence>
<protein>
    <submittedName>
        <fullName evidence="2">Uncharacterized protein</fullName>
    </submittedName>
</protein>
<evidence type="ECO:0000313" key="2">
    <source>
        <dbReference type="EMBL" id="QHS87671.1"/>
    </source>
</evidence>
<proteinExistence type="predicted"/>